<organism evidence="1 2">
    <name type="scientific">Operophtera brumata</name>
    <name type="common">Winter moth</name>
    <name type="synonym">Phalaena brumata</name>
    <dbReference type="NCBI Taxonomy" id="104452"/>
    <lineage>
        <taxon>Eukaryota</taxon>
        <taxon>Metazoa</taxon>
        <taxon>Ecdysozoa</taxon>
        <taxon>Arthropoda</taxon>
        <taxon>Hexapoda</taxon>
        <taxon>Insecta</taxon>
        <taxon>Pterygota</taxon>
        <taxon>Neoptera</taxon>
        <taxon>Endopterygota</taxon>
        <taxon>Lepidoptera</taxon>
        <taxon>Glossata</taxon>
        <taxon>Ditrysia</taxon>
        <taxon>Geometroidea</taxon>
        <taxon>Geometridae</taxon>
        <taxon>Larentiinae</taxon>
        <taxon>Operophtera</taxon>
    </lineage>
</organism>
<dbReference type="PANTHER" id="PTHR13630:SF1">
    <property type="entry name" value="GAMMA-SECRETASE-ACTIVATING PROTEIN"/>
    <property type="match status" value="1"/>
</dbReference>
<dbReference type="GO" id="GO:0005802">
    <property type="term" value="C:trans-Golgi network"/>
    <property type="evidence" value="ECO:0007669"/>
    <property type="project" value="TreeGrafter"/>
</dbReference>
<proteinExistence type="predicted"/>
<dbReference type="Proteomes" id="UP000037510">
    <property type="component" value="Unassembled WGS sequence"/>
</dbReference>
<comment type="caution">
    <text evidence="1">The sequence shown here is derived from an EMBL/GenBank/DDBJ whole genome shotgun (WGS) entry which is preliminary data.</text>
</comment>
<keyword evidence="2" id="KW-1185">Reference proteome</keyword>
<reference evidence="1 2" key="1">
    <citation type="journal article" date="2015" name="Genome Biol. Evol.">
        <title>The genome of winter moth (Operophtera brumata) provides a genomic perspective on sexual dimorphism and phenology.</title>
        <authorList>
            <person name="Derks M.F."/>
            <person name="Smit S."/>
            <person name="Salis L."/>
            <person name="Schijlen E."/>
            <person name="Bossers A."/>
            <person name="Mateman C."/>
            <person name="Pijl A.S."/>
            <person name="de Ridder D."/>
            <person name="Groenen M.A."/>
            <person name="Visser M.E."/>
            <person name="Megens H.J."/>
        </authorList>
    </citation>
    <scope>NUCLEOTIDE SEQUENCE [LARGE SCALE GENOMIC DNA]</scope>
    <source>
        <strain evidence="1">WM2013NL</strain>
        <tissue evidence="1">Head and thorax</tissue>
    </source>
</reference>
<gene>
    <name evidence="1" type="ORF">OBRU01_02018</name>
</gene>
<evidence type="ECO:0000313" key="1">
    <source>
        <dbReference type="EMBL" id="KOB78657.1"/>
    </source>
</evidence>
<protein>
    <submittedName>
        <fullName evidence="1">Putative pigeon protein</fullName>
    </submittedName>
</protein>
<sequence>MSAQNIAVKLCGVLQAQGNKEVTAREWRLLGQEQDGSQLLTWVSDDDGKEVLCIGVYTNRTKTLATLHTFDEKLNIIQASVNATRSLLVYVIKKLPTEDSEVKEPLYCPYLICLLPDKNGGPEEVEQGSTKQIMVQYVYGKSNKYSPGIRNDRFLLFKHLECIKIYRSPMFLNECDDGTEKWGFDGIYPEPEIIVKVFSWAQWDCVNQKLPTEDSEVKEPLYCPYLICLLPDKNGGPEEVEQGSTKQIMVQYVYGKSNKYSPGIRNDRFLLFKHLECIKIYRSPMFLNECDDGTEKWGFDGIYPEPEIIVKVFSWAQWDCVNQPLDDSTTSLVLEDSVDLRESGVNFAYSITLLQHGCVVHTVVPDLPWSLAKSLRPSFILYADSVNFAYSITLLQHGCVVHTVVPDLPWSLAKSLRPSFILYADSVNFAYSITLLQHGCVVHTVVPDLPWSLAKSLRPSFILYADSVNFAYSITLLQHGCVVHTVVPDLPWSLAKSLRPSYILYADSVNFAYSITLLQHGCVVHTVVPDLPWSLAKSLRPSYILYADSVNFAYSITLLQHGCVVHTVVPDLPWSLAKSLRPSYILYADSVNFAYSITLLQHGCVVHTVVPDLPCLYHEPCCHIVIPMEEYESGPSLAPLLGWGAHGMVDLKTLDVVTLTVADKDIAATFKSNTVIENKLAIIHYLIQHEGNMELAEEEYLVGATFALTRRSLPASALPLMKMLPFTQHLKFADVKVRRLEPALRPGRVPTRAAGVLGRRHVRAHAPLAARLGAAAHEDAAIYSALEVR</sequence>
<dbReference type="GO" id="GO:1902004">
    <property type="term" value="P:positive regulation of amyloid-beta formation"/>
    <property type="evidence" value="ECO:0007669"/>
    <property type="project" value="TreeGrafter"/>
</dbReference>
<evidence type="ECO:0000313" key="2">
    <source>
        <dbReference type="Proteomes" id="UP000037510"/>
    </source>
</evidence>
<dbReference type="PANTHER" id="PTHR13630">
    <property type="entry name" value="GAMMA-SECRETASE-ACTIVATING PROTEIN"/>
    <property type="match status" value="1"/>
</dbReference>
<dbReference type="AlphaFoldDB" id="A0A0L7LT97"/>
<dbReference type="STRING" id="104452.A0A0L7LT97"/>
<accession>A0A0L7LT97</accession>
<name>A0A0L7LT97_OPEBR</name>
<dbReference type="InterPro" id="IPR026172">
    <property type="entry name" value="GSAP_fam"/>
</dbReference>
<dbReference type="EMBL" id="JTDY01000137">
    <property type="protein sequence ID" value="KOB78657.1"/>
    <property type="molecule type" value="Genomic_DNA"/>
</dbReference>